<evidence type="ECO:0000313" key="1">
    <source>
        <dbReference type="EMBL" id="KAK2138893.1"/>
    </source>
</evidence>
<dbReference type="Proteomes" id="UP001208570">
    <property type="component" value="Unassembled WGS sequence"/>
</dbReference>
<sequence>MTHLIKGNLDSVNTTDSRYYLLEPSIDLNKVNENTLFVYVESRDTNYNKRKQIRDTWANKTLYSGY</sequence>
<proteinExistence type="predicted"/>
<name>A0AAD9MNP8_9ANNE</name>
<comment type="caution">
    <text evidence="1">The sequence shown here is derived from an EMBL/GenBank/DDBJ whole genome shotgun (WGS) entry which is preliminary data.</text>
</comment>
<protein>
    <recommendedName>
        <fullName evidence="3">Hexosyltransferase</fullName>
    </recommendedName>
</protein>
<gene>
    <name evidence="1" type="ORF">LSH36_2248g00002</name>
</gene>
<dbReference type="AlphaFoldDB" id="A0AAD9MNP8"/>
<evidence type="ECO:0008006" key="3">
    <source>
        <dbReference type="Google" id="ProtNLM"/>
    </source>
</evidence>
<reference evidence="1" key="1">
    <citation type="journal article" date="2023" name="Mol. Biol. Evol.">
        <title>Third-Generation Sequencing Reveals the Adaptive Role of the Epigenome in Three Deep-Sea Polychaetes.</title>
        <authorList>
            <person name="Perez M."/>
            <person name="Aroh O."/>
            <person name="Sun Y."/>
            <person name="Lan Y."/>
            <person name="Juniper S.K."/>
            <person name="Young C.R."/>
            <person name="Angers B."/>
            <person name="Qian P.Y."/>
        </authorList>
    </citation>
    <scope>NUCLEOTIDE SEQUENCE</scope>
    <source>
        <strain evidence="1">P08H-3</strain>
    </source>
</reference>
<feature type="non-terminal residue" evidence="1">
    <location>
        <position position="66"/>
    </location>
</feature>
<keyword evidence="2" id="KW-1185">Reference proteome</keyword>
<accession>A0AAD9MNP8</accession>
<evidence type="ECO:0000313" key="2">
    <source>
        <dbReference type="Proteomes" id="UP001208570"/>
    </source>
</evidence>
<organism evidence="1 2">
    <name type="scientific">Paralvinella palmiformis</name>
    <dbReference type="NCBI Taxonomy" id="53620"/>
    <lineage>
        <taxon>Eukaryota</taxon>
        <taxon>Metazoa</taxon>
        <taxon>Spiralia</taxon>
        <taxon>Lophotrochozoa</taxon>
        <taxon>Annelida</taxon>
        <taxon>Polychaeta</taxon>
        <taxon>Sedentaria</taxon>
        <taxon>Canalipalpata</taxon>
        <taxon>Terebellida</taxon>
        <taxon>Terebelliformia</taxon>
        <taxon>Alvinellidae</taxon>
        <taxon>Paralvinella</taxon>
    </lineage>
</organism>
<dbReference type="EMBL" id="JAODUP010002244">
    <property type="protein sequence ID" value="KAK2138893.1"/>
    <property type="molecule type" value="Genomic_DNA"/>
</dbReference>